<keyword evidence="4" id="KW-0413">Isomerase</keyword>
<evidence type="ECO:0000313" key="5">
    <source>
        <dbReference type="EMBL" id="VAW86283.1"/>
    </source>
</evidence>
<dbReference type="Pfam" id="PF01263">
    <property type="entry name" value="Aldose_epim"/>
    <property type="match status" value="1"/>
</dbReference>
<proteinExistence type="inferred from homology"/>
<dbReference type="GO" id="GO:0005975">
    <property type="term" value="P:carbohydrate metabolic process"/>
    <property type="evidence" value="ECO:0007669"/>
    <property type="project" value="InterPro"/>
</dbReference>
<comment type="similarity">
    <text evidence="2">Belongs to the glucose-6-phosphate 1-epimerase family.</text>
</comment>
<dbReference type="CDD" id="cd09020">
    <property type="entry name" value="D-hex-6-P-epi_like"/>
    <property type="match status" value="1"/>
</dbReference>
<name>A0A3B0ZDL9_9ZZZZ</name>
<accession>A0A3B0ZDL9</accession>
<dbReference type="GO" id="GO:0030246">
    <property type="term" value="F:carbohydrate binding"/>
    <property type="evidence" value="ECO:0007669"/>
    <property type="project" value="InterPro"/>
</dbReference>
<dbReference type="AlphaFoldDB" id="A0A3B0ZDL9"/>
<evidence type="ECO:0000256" key="4">
    <source>
        <dbReference type="ARBA" id="ARBA00023235"/>
    </source>
</evidence>
<gene>
    <name evidence="5" type="ORF">MNBD_GAMMA18-235</name>
</gene>
<comment type="catalytic activity">
    <reaction evidence="1">
        <text>alpha-D-glucose 6-phosphate = beta-D-glucose 6-phosphate</text>
        <dbReference type="Rhea" id="RHEA:16249"/>
        <dbReference type="ChEBI" id="CHEBI:58225"/>
        <dbReference type="ChEBI" id="CHEBI:58247"/>
        <dbReference type="EC" id="5.1.3.15"/>
    </reaction>
</comment>
<dbReference type="InterPro" id="IPR014718">
    <property type="entry name" value="GH-type_carb-bd"/>
</dbReference>
<dbReference type="InterPro" id="IPR008183">
    <property type="entry name" value="Aldose_1/G6P_1-epimerase"/>
</dbReference>
<reference evidence="5" key="1">
    <citation type="submission" date="2018-06" db="EMBL/GenBank/DDBJ databases">
        <authorList>
            <person name="Zhirakovskaya E."/>
        </authorList>
    </citation>
    <scope>NUCLEOTIDE SEQUENCE</scope>
</reference>
<dbReference type="EMBL" id="UOFP01000132">
    <property type="protein sequence ID" value="VAW86283.1"/>
    <property type="molecule type" value="Genomic_DNA"/>
</dbReference>
<evidence type="ECO:0000256" key="2">
    <source>
        <dbReference type="ARBA" id="ARBA00005866"/>
    </source>
</evidence>
<protein>
    <recommendedName>
        <fullName evidence="3">glucose-6-phosphate 1-epimerase</fullName>
        <ecNumber evidence="3">5.1.3.15</ecNumber>
    </recommendedName>
</protein>
<evidence type="ECO:0000256" key="3">
    <source>
        <dbReference type="ARBA" id="ARBA00012083"/>
    </source>
</evidence>
<dbReference type="PANTHER" id="PTHR11122:SF13">
    <property type="entry name" value="GLUCOSE-6-PHOSPHATE 1-EPIMERASE"/>
    <property type="match status" value="1"/>
</dbReference>
<dbReference type="Gene3D" id="2.70.98.10">
    <property type="match status" value="1"/>
</dbReference>
<evidence type="ECO:0000256" key="1">
    <source>
        <dbReference type="ARBA" id="ARBA00001096"/>
    </source>
</evidence>
<dbReference type="InterPro" id="IPR011013">
    <property type="entry name" value="Gal_mutarotase_sf_dom"/>
</dbReference>
<dbReference type="EC" id="5.1.3.15" evidence="3"/>
<dbReference type="GO" id="GO:0047938">
    <property type="term" value="F:glucose-6-phosphate 1-epimerase activity"/>
    <property type="evidence" value="ECO:0007669"/>
    <property type="project" value="UniProtKB-EC"/>
</dbReference>
<dbReference type="SUPFAM" id="SSF74650">
    <property type="entry name" value="Galactose mutarotase-like"/>
    <property type="match status" value="1"/>
</dbReference>
<organism evidence="5">
    <name type="scientific">hydrothermal vent metagenome</name>
    <dbReference type="NCBI Taxonomy" id="652676"/>
    <lineage>
        <taxon>unclassified sequences</taxon>
        <taxon>metagenomes</taxon>
        <taxon>ecological metagenomes</taxon>
    </lineage>
</organism>
<dbReference type="InterPro" id="IPR025532">
    <property type="entry name" value="G6P_1-epimerase"/>
</dbReference>
<dbReference type="PANTHER" id="PTHR11122">
    <property type="entry name" value="APOSPORY-ASSOCIATED PROTEIN C-RELATED"/>
    <property type="match status" value="1"/>
</dbReference>
<sequence length="334" mass="36365">MSAEPSPQGDRELWILDSLCATLSTTVYDGHTAEIMNTEELNTKFTVPDQLEFIAGKGGLPCIAIDNGAACALISIYGGQVLGYQPAGTTEEILFLSQKAHYEEGKAIKGGIPICWPWFGADPEGKGPAHGFARNRMWNVIKTEGSNDGVTKVTLGFSDSTATKKIWPHTFELTLEISVGQSLGLVLTTHNTGNQPFTITQALHTYFSVDEINQVKIAGLDGVNYLDKVDNFKQKQQTGDVTIAGEVDRIYTEAPPLLMIDDAARPRRIQIESSGNKTAVIWNPWAEITASMADLEEDAYQHFICVETANAADDAIEIAAGESHRLTANYRVVD</sequence>